<keyword evidence="4" id="KW-0963">Cytoplasm</keyword>
<evidence type="ECO:0000256" key="3">
    <source>
        <dbReference type="ARBA" id="ARBA00012533"/>
    </source>
</evidence>
<comment type="caution">
    <text evidence="11">The sequence shown here is derived from an EMBL/GenBank/DDBJ whole genome shotgun (WGS) entry which is preliminary data.</text>
</comment>
<dbReference type="OrthoDB" id="1723750at2759"/>
<dbReference type="Proteomes" id="UP000275385">
    <property type="component" value="Unassembled WGS sequence"/>
</dbReference>
<dbReference type="EC" id="2.1.1.85" evidence="3"/>
<accession>A0A420YDY7</accession>
<feature type="compositionally biased region" description="Polar residues" evidence="10">
    <location>
        <begin position="24"/>
        <end position="38"/>
    </location>
</feature>
<dbReference type="Gene3D" id="3.40.50.150">
    <property type="entry name" value="Vaccinia Virus protein VP39"/>
    <property type="match status" value="1"/>
</dbReference>
<dbReference type="GO" id="GO:0018064">
    <property type="term" value="F:protein-L-histidine N-tele-methyltransferase activity"/>
    <property type="evidence" value="ECO:0007669"/>
    <property type="project" value="UniProtKB-EC"/>
</dbReference>
<evidence type="ECO:0000256" key="8">
    <source>
        <dbReference type="ARBA" id="ARBA00023242"/>
    </source>
</evidence>
<evidence type="ECO:0000256" key="2">
    <source>
        <dbReference type="ARBA" id="ARBA00004496"/>
    </source>
</evidence>
<name>A0A420YDY7_9PEZI</name>
<evidence type="ECO:0000313" key="11">
    <source>
        <dbReference type="EMBL" id="RKU46093.1"/>
    </source>
</evidence>
<evidence type="ECO:0000256" key="6">
    <source>
        <dbReference type="ARBA" id="ARBA00022679"/>
    </source>
</evidence>
<evidence type="ECO:0000256" key="7">
    <source>
        <dbReference type="ARBA" id="ARBA00022691"/>
    </source>
</evidence>
<dbReference type="PANTHER" id="PTHR14614">
    <property type="entry name" value="HEPATOCELLULAR CARCINOMA-ASSOCIATED ANTIGEN"/>
    <property type="match status" value="1"/>
</dbReference>
<keyword evidence="5" id="KW-0489">Methyltransferase</keyword>
<proteinExistence type="inferred from homology"/>
<protein>
    <recommendedName>
        <fullName evidence="3">protein-histidine N-methyltransferase</fullName>
        <ecNumber evidence="3">2.1.1.85</ecNumber>
    </recommendedName>
</protein>
<evidence type="ECO:0000256" key="1">
    <source>
        <dbReference type="ARBA" id="ARBA00004123"/>
    </source>
</evidence>
<evidence type="ECO:0000256" key="4">
    <source>
        <dbReference type="ARBA" id="ARBA00022490"/>
    </source>
</evidence>
<comment type="subcellular location">
    <subcellularLocation>
        <location evidence="2">Cytoplasm</location>
    </subcellularLocation>
    <subcellularLocation>
        <location evidence="1">Nucleus</location>
    </subcellularLocation>
</comment>
<dbReference type="EMBL" id="QVQW01000016">
    <property type="protein sequence ID" value="RKU46093.1"/>
    <property type="molecule type" value="Genomic_DNA"/>
</dbReference>
<dbReference type="GO" id="GO:0005634">
    <property type="term" value="C:nucleus"/>
    <property type="evidence" value="ECO:0007669"/>
    <property type="project" value="UniProtKB-SubCell"/>
</dbReference>
<dbReference type="GO" id="GO:0005737">
    <property type="term" value="C:cytoplasm"/>
    <property type="evidence" value="ECO:0007669"/>
    <property type="project" value="UniProtKB-SubCell"/>
</dbReference>
<keyword evidence="6" id="KW-0808">Transferase</keyword>
<keyword evidence="12" id="KW-1185">Reference proteome</keyword>
<keyword evidence="8" id="KW-0539">Nucleus</keyword>
<reference evidence="11 12" key="1">
    <citation type="submission" date="2018-08" db="EMBL/GenBank/DDBJ databases">
        <title>Draft genome of the lignicolous fungus Coniochaeta pulveracea.</title>
        <authorList>
            <person name="Borstlap C.J."/>
            <person name="De Witt R.N."/>
            <person name="Botha A."/>
            <person name="Volschenk H."/>
        </authorList>
    </citation>
    <scope>NUCLEOTIDE SEQUENCE [LARGE SCALE GENOMIC DNA]</scope>
    <source>
        <strain evidence="11 12">CAB683</strain>
    </source>
</reference>
<dbReference type="STRING" id="177199.A0A420YDY7"/>
<keyword evidence="7" id="KW-0949">S-adenosyl-L-methionine</keyword>
<evidence type="ECO:0000256" key="9">
    <source>
        <dbReference type="ARBA" id="ARBA00038126"/>
    </source>
</evidence>
<dbReference type="InterPro" id="IPR019410">
    <property type="entry name" value="Methyltransf_16"/>
</dbReference>
<dbReference type="GO" id="GO:0032259">
    <property type="term" value="P:methylation"/>
    <property type="evidence" value="ECO:0007669"/>
    <property type="project" value="UniProtKB-KW"/>
</dbReference>
<evidence type="ECO:0000256" key="5">
    <source>
        <dbReference type="ARBA" id="ARBA00022603"/>
    </source>
</evidence>
<evidence type="ECO:0000256" key="10">
    <source>
        <dbReference type="SAM" id="MobiDB-lite"/>
    </source>
</evidence>
<feature type="region of interest" description="Disordered" evidence="10">
    <location>
        <begin position="1"/>
        <end position="46"/>
    </location>
</feature>
<sequence>MSFSFSFSGDDIQDTEGDERVSPVGTSAHTHQQQQSPTAEPASKASAFPVQGKPLLPALHHDLDSMLAKLPSQVAYSTLTVDLDGQGTITLPRRELWDVRVQLMAEEDNQDEDAPELEPGLGNHDVKTGIYEGGFKSWESSVDMVKVLASEGFSEALAKGPCRVIELGCGTGLPSLALFQWASEMVSAGQQVQLELVLADYNPTVLYLVTLPNLLISWAIQHRETRPLLQEALSSEGELEILPELRDAFKNFLSQSNISISFCSGAWSPEFVDLIYTSAAHPKPADDLQTLILGAETIYSPYALASFSDTVVAILEREKTQRPNGKAAALVAAKKLYFGVGGSLDDFVTRMTELGLLVDAIREETEGVRRAVVRCVAS</sequence>
<dbReference type="AlphaFoldDB" id="A0A420YDY7"/>
<dbReference type="InterPro" id="IPR029063">
    <property type="entry name" value="SAM-dependent_MTases_sf"/>
</dbReference>
<gene>
    <name evidence="11" type="ORF">DL546_005227</name>
</gene>
<comment type="similarity">
    <text evidence="9">Belongs to the methyltransferase superfamily. METTL18 family.</text>
</comment>
<organism evidence="11 12">
    <name type="scientific">Coniochaeta pulveracea</name>
    <dbReference type="NCBI Taxonomy" id="177199"/>
    <lineage>
        <taxon>Eukaryota</taxon>
        <taxon>Fungi</taxon>
        <taxon>Dikarya</taxon>
        <taxon>Ascomycota</taxon>
        <taxon>Pezizomycotina</taxon>
        <taxon>Sordariomycetes</taxon>
        <taxon>Sordariomycetidae</taxon>
        <taxon>Coniochaetales</taxon>
        <taxon>Coniochaetaceae</taxon>
        <taxon>Coniochaeta</taxon>
    </lineage>
</organism>
<dbReference type="PANTHER" id="PTHR14614:SF39">
    <property type="entry name" value="HISTIDINE PROTEIN METHYLTRANSFERASE 1 HOMOLOG"/>
    <property type="match status" value="1"/>
</dbReference>
<evidence type="ECO:0000313" key="12">
    <source>
        <dbReference type="Proteomes" id="UP000275385"/>
    </source>
</evidence>